<dbReference type="AlphaFoldDB" id="A0A9J6B5X7"/>
<dbReference type="Proteomes" id="UP000824120">
    <property type="component" value="Chromosome 1"/>
</dbReference>
<protein>
    <submittedName>
        <fullName evidence="2">Uncharacterized protein</fullName>
    </submittedName>
</protein>
<reference evidence="2 3" key="1">
    <citation type="submission" date="2020-09" db="EMBL/GenBank/DDBJ databases">
        <title>De no assembly of potato wild relative species, Solanum commersonii.</title>
        <authorList>
            <person name="Cho K."/>
        </authorList>
    </citation>
    <scope>NUCLEOTIDE SEQUENCE [LARGE SCALE GENOMIC DNA]</scope>
    <source>
        <strain evidence="2">LZ3.2</strain>
        <tissue evidence="2">Leaf</tissue>
    </source>
</reference>
<sequence length="204" mass="23510">MLLFNISSINALILTVNSEVVSHQLQNKRVKCYVSILYGFVYDLVSDVYNIITIFVINAKDSHYINGIYSVKNDSWIKIDFIPSSYHLFDQNRVSLNGTINKMKIISVEVNGSSKFNKCSVISLIVDDEKFVITQVSSQYCGNFMKMSNFADHFYVSIIVVMISMSRKTYGCFLENDVQKKVVNKFTLNQFHLRNIYLSYPKEV</sequence>
<feature type="chain" id="PRO_5039909310" evidence="1">
    <location>
        <begin position="19"/>
        <end position="204"/>
    </location>
</feature>
<evidence type="ECO:0000313" key="3">
    <source>
        <dbReference type="Proteomes" id="UP000824120"/>
    </source>
</evidence>
<keyword evidence="3" id="KW-1185">Reference proteome</keyword>
<name>A0A9J6B5X7_SOLCO</name>
<accession>A0A9J6B5X7</accession>
<evidence type="ECO:0000313" key="2">
    <source>
        <dbReference type="EMBL" id="KAG5631823.1"/>
    </source>
</evidence>
<comment type="caution">
    <text evidence="2">The sequence shown here is derived from an EMBL/GenBank/DDBJ whole genome shotgun (WGS) entry which is preliminary data.</text>
</comment>
<evidence type="ECO:0000256" key="1">
    <source>
        <dbReference type="SAM" id="SignalP"/>
    </source>
</evidence>
<dbReference type="EMBL" id="JACXVP010000001">
    <property type="protein sequence ID" value="KAG5631823.1"/>
    <property type="molecule type" value="Genomic_DNA"/>
</dbReference>
<organism evidence="2 3">
    <name type="scientific">Solanum commersonii</name>
    <name type="common">Commerson's wild potato</name>
    <name type="synonym">Commerson's nightshade</name>
    <dbReference type="NCBI Taxonomy" id="4109"/>
    <lineage>
        <taxon>Eukaryota</taxon>
        <taxon>Viridiplantae</taxon>
        <taxon>Streptophyta</taxon>
        <taxon>Embryophyta</taxon>
        <taxon>Tracheophyta</taxon>
        <taxon>Spermatophyta</taxon>
        <taxon>Magnoliopsida</taxon>
        <taxon>eudicotyledons</taxon>
        <taxon>Gunneridae</taxon>
        <taxon>Pentapetalae</taxon>
        <taxon>asterids</taxon>
        <taxon>lamiids</taxon>
        <taxon>Solanales</taxon>
        <taxon>Solanaceae</taxon>
        <taxon>Solanoideae</taxon>
        <taxon>Solaneae</taxon>
        <taxon>Solanum</taxon>
    </lineage>
</organism>
<gene>
    <name evidence="2" type="ORF">H5410_003540</name>
</gene>
<keyword evidence="1" id="KW-0732">Signal</keyword>
<feature type="signal peptide" evidence="1">
    <location>
        <begin position="1"/>
        <end position="18"/>
    </location>
</feature>
<proteinExistence type="predicted"/>